<dbReference type="Proteomes" id="UP000616595">
    <property type="component" value="Unassembled WGS sequence"/>
</dbReference>
<dbReference type="AlphaFoldDB" id="A0A923HWF7"/>
<evidence type="ECO:0000256" key="12">
    <source>
        <dbReference type="ARBA" id="ARBA00023136"/>
    </source>
</evidence>
<reference evidence="16" key="2">
    <citation type="submission" date="2020-10" db="EMBL/GenBank/DDBJ databases">
        <title>Comparative genomics of the Acetobacterium genus.</title>
        <authorList>
            <person name="Marshall C."/>
            <person name="May H."/>
            <person name="Norman S."/>
        </authorList>
    </citation>
    <scope>NUCLEOTIDE SEQUENCE</scope>
    <source>
        <strain evidence="16">DER-2019</strain>
    </source>
</reference>
<dbReference type="EC" id="2.7.13.3" evidence="3"/>
<dbReference type="GO" id="GO:0000155">
    <property type="term" value="F:phosphorelay sensor kinase activity"/>
    <property type="evidence" value="ECO:0007669"/>
    <property type="project" value="InterPro"/>
</dbReference>
<evidence type="ECO:0000313" key="16">
    <source>
        <dbReference type="EMBL" id="MBC3889769.1"/>
    </source>
</evidence>
<comment type="subcellular location">
    <subcellularLocation>
        <location evidence="2">Membrane</location>
        <topology evidence="2">Multi-pass membrane protein</topology>
    </subcellularLocation>
</comment>
<dbReference type="Gene3D" id="3.30.565.10">
    <property type="entry name" value="Histidine kinase-like ATPase, C-terminal domain"/>
    <property type="match status" value="1"/>
</dbReference>
<dbReference type="PROSITE" id="PS50109">
    <property type="entry name" value="HIS_KIN"/>
    <property type="match status" value="1"/>
</dbReference>
<keyword evidence="17" id="KW-1185">Reference proteome</keyword>
<evidence type="ECO:0000256" key="1">
    <source>
        <dbReference type="ARBA" id="ARBA00000085"/>
    </source>
</evidence>
<keyword evidence="5" id="KW-0808">Transferase</keyword>
<evidence type="ECO:0000256" key="4">
    <source>
        <dbReference type="ARBA" id="ARBA00022553"/>
    </source>
</evidence>
<dbReference type="InterPro" id="IPR005467">
    <property type="entry name" value="His_kinase_dom"/>
</dbReference>
<feature type="transmembrane region" description="Helical" evidence="14">
    <location>
        <begin position="450"/>
        <end position="475"/>
    </location>
</feature>
<feature type="domain" description="Histidine kinase" evidence="15">
    <location>
        <begin position="681"/>
        <end position="898"/>
    </location>
</feature>
<dbReference type="InterPro" id="IPR036890">
    <property type="entry name" value="HATPase_C_sf"/>
</dbReference>
<dbReference type="InterPro" id="IPR006016">
    <property type="entry name" value="UspA"/>
</dbReference>
<dbReference type="Pfam" id="PF13493">
    <property type="entry name" value="DUF4118"/>
    <property type="match status" value="1"/>
</dbReference>
<dbReference type="GO" id="GO:0042802">
    <property type="term" value="F:identical protein binding"/>
    <property type="evidence" value="ECO:0007669"/>
    <property type="project" value="UniProtKB-ARBA"/>
</dbReference>
<gene>
    <name evidence="16" type="ORF">GH810_15810</name>
</gene>
<dbReference type="Gene3D" id="1.10.287.130">
    <property type="match status" value="1"/>
</dbReference>
<dbReference type="InterPro" id="IPR014729">
    <property type="entry name" value="Rossmann-like_a/b/a_fold"/>
</dbReference>
<dbReference type="InterPro" id="IPR003852">
    <property type="entry name" value="Sig_transdc_His_kinase_KdpD_N"/>
</dbReference>
<evidence type="ECO:0000256" key="11">
    <source>
        <dbReference type="ARBA" id="ARBA00023012"/>
    </source>
</evidence>
<accession>A0A923HWF7</accession>
<evidence type="ECO:0000256" key="13">
    <source>
        <dbReference type="ARBA" id="ARBA00057300"/>
    </source>
</evidence>
<feature type="transmembrane region" description="Helical" evidence="14">
    <location>
        <begin position="398"/>
        <end position="421"/>
    </location>
</feature>
<keyword evidence="8" id="KW-0418">Kinase</keyword>
<dbReference type="InterPro" id="IPR025201">
    <property type="entry name" value="KdpD_TM"/>
</dbReference>
<keyword evidence="12 14" id="KW-0472">Membrane</keyword>
<dbReference type="SMART" id="SM00387">
    <property type="entry name" value="HATPase_c"/>
    <property type="match status" value="1"/>
</dbReference>
<dbReference type="SUPFAM" id="SSF55874">
    <property type="entry name" value="ATPase domain of HSP90 chaperone/DNA topoisomerase II/histidine kinase"/>
    <property type="match status" value="1"/>
</dbReference>
<evidence type="ECO:0000256" key="5">
    <source>
        <dbReference type="ARBA" id="ARBA00022679"/>
    </source>
</evidence>
<dbReference type="SMART" id="SM00388">
    <property type="entry name" value="HisKA"/>
    <property type="match status" value="1"/>
</dbReference>
<evidence type="ECO:0000256" key="6">
    <source>
        <dbReference type="ARBA" id="ARBA00022692"/>
    </source>
</evidence>
<dbReference type="Pfam" id="PF00512">
    <property type="entry name" value="HisKA"/>
    <property type="match status" value="1"/>
</dbReference>
<dbReference type="CDD" id="cd00082">
    <property type="entry name" value="HisKA"/>
    <property type="match status" value="1"/>
</dbReference>
<dbReference type="InterPro" id="IPR003594">
    <property type="entry name" value="HATPase_dom"/>
</dbReference>
<dbReference type="Gene3D" id="3.40.50.620">
    <property type="entry name" value="HUPs"/>
    <property type="match status" value="1"/>
</dbReference>
<keyword evidence="10 14" id="KW-1133">Transmembrane helix</keyword>
<dbReference type="FunFam" id="3.40.50.300:FF:000483">
    <property type="entry name" value="Sensor histidine kinase KdpD"/>
    <property type="match status" value="1"/>
</dbReference>
<dbReference type="SUPFAM" id="SSF52540">
    <property type="entry name" value="P-loop containing nucleoside triphosphate hydrolases"/>
    <property type="match status" value="1"/>
</dbReference>
<evidence type="ECO:0000259" key="15">
    <source>
        <dbReference type="PROSITE" id="PS50109"/>
    </source>
</evidence>
<dbReference type="Pfam" id="PF00582">
    <property type="entry name" value="Usp"/>
    <property type="match status" value="1"/>
</dbReference>
<keyword evidence="4" id="KW-0597">Phosphoprotein</keyword>
<dbReference type="InterPro" id="IPR027417">
    <property type="entry name" value="P-loop_NTPase"/>
</dbReference>
<comment type="caution">
    <text evidence="16">The sequence shown here is derived from an EMBL/GenBank/DDBJ whole genome shotgun (WGS) entry which is preliminary data.</text>
</comment>
<dbReference type="PRINTS" id="PR00344">
    <property type="entry name" value="BCTRLSENSOR"/>
</dbReference>
<dbReference type="SUPFAM" id="SSF55781">
    <property type="entry name" value="GAF domain-like"/>
    <property type="match status" value="1"/>
</dbReference>
<organism evidence="16 17">
    <name type="scientific">Acetobacterium paludosum</name>
    <dbReference type="NCBI Taxonomy" id="52693"/>
    <lineage>
        <taxon>Bacteria</taxon>
        <taxon>Bacillati</taxon>
        <taxon>Bacillota</taxon>
        <taxon>Clostridia</taxon>
        <taxon>Eubacteriales</taxon>
        <taxon>Eubacteriaceae</taxon>
        <taxon>Acetobacterium</taxon>
    </lineage>
</organism>
<keyword evidence="7" id="KW-0547">Nucleotide-binding</keyword>
<dbReference type="Gene3D" id="3.40.50.300">
    <property type="entry name" value="P-loop containing nucleotide triphosphate hydrolases"/>
    <property type="match status" value="1"/>
</dbReference>
<evidence type="ECO:0000256" key="3">
    <source>
        <dbReference type="ARBA" id="ARBA00012438"/>
    </source>
</evidence>
<dbReference type="CDD" id="cd00075">
    <property type="entry name" value="HATPase"/>
    <property type="match status" value="1"/>
</dbReference>
<sequence length="903" mass="101681">MVDFSDKRPNPDDILEDLSSNLENGKGRLEIFFGYAAGVGKTYAMLDDAQEQMKSGVDVLVGYIEQHTRPETIQLLSGLPVLPPKIIEYRNIQLKEFDLDAALKRKPKLILVDELAHTNAPGVRNKKRYQDVEELLNAGIDVFTTVNVQHLESLNDIVENITRISVQETIPDYIFNNADKIKLIDIEPEELLNRFESGKIYRQERTEKALENFFTKENLRLLREIAMRKVANRISYANQNEPHLSPKMANIKLLVCISASPSSTKCIRWTERTAEAFHAPWTAVYVETMESDYFTDLEKQSIRDNLALAERLGAEIVTLNGYDIATVIAEYARLSGITNIVIGKSRNKKTIGNLFKSSLEDQLIEMLASIEIHIIPGNMPRHSTSQYKRRRMRIGKNLYLSWQDAFKTVGLLMIATLFSWGINTLNIGNQNIIMVYILSVQVISRITMGYVYGIAASVLSVLTFNFFFTVPYFTFHSIQKGYPITFFIMLLVALITSALTVRIKTHVRLAVEKEHRTEILYEINKKLLASNDLDGTVMLVNEYMVKVFGRSSILYTQDPVNSLTENFLQSPSDPDASFLLSKDERAVAHWVFMNKKSAGAGSDTLMGAGAFYMPIVSSSKVLGVIGLSCANGKLNQNNRLFLRVIASQVEIALERHVLSNEQRRMTIESEKEKMRSNLLRAISHDLRTPLTGILGASSTILENGINLDDETNKALILNIKEESQWLIRMVENLLSVTRINQEPMNVTKTPEAAEEILAEACSHIHKWFPIRKISVKVPDDLLMVPMEGTLIEQVIINLLENAIKHSPEDSIIKVEAKKLGNNAVFEVSDNGSGISDEEFPNLFEEYVHQKKRSADSSRGMGIGLSICKSIIKAHNGKIDAENKKNGGAVFRFTLPLEESEDNG</sequence>
<dbReference type="Pfam" id="PF02702">
    <property type="entry name" value="KdpD"/>
    <property type="match status" value="1"/>
</dbReference>
<reference evidence="16" key="1">
    <citation type="submission" date="2019-10" db="EMBL/GenBank/DDBJ databases">
        <authorList>
            <person name="Ross D.E."/>
            <person name="Gulliver D."/>
        </authorList>
    </citation>
    <scope>NUCLEOTIDE SEQUENCE</scope>
    <source>
        <strain evidence="16">DER-2019</strain>
    </source>
</reference>
<evidence type="ECO:0000256" key="9">
    <source>
        <dbReference type="ARBA" id="ARBA00022840"/>
    </source>
</evidence>
<feature type="transmembrane region" description="Helical" evidence="14">
    <location>
        <begin position="481"/>
        <end position="501"/>
    </location>
</feature>
<evidence type="ECO:0000256" key="14">
    <source>
        <dbReference type="SAM" id="Phobius"/>
    </source>
</evidence>
<dbReference type="EMBL" id="WJBD01000025">
    <property type="protein sequence ID" value="MBC3889769.1"/>
    <property type="molecule type" value="Genomic_DNA"/>
</dbReference>
<dbReference type="GO" id="GO:0005524">
    <property type="term" value="F:ATP binding"/>
    <property type="evidence" value="ECO:0007669"/>
    <property type="project" value="UniProtKB-KW"/>
</dbReference>
<dbReference type="InterPro" id="IPR038318">
    <property type="entry name" value="KdpD_sf"/>
</dbReference>
<evidence type="ECO:0000256" key="10">
    <source>
        <dbReference type="ARBA" id="ARBA00022989"/>
    </source>
</evidence>
<dbReference type="RefSeq" id="WP_148567050.1">
    <property type="nucleotide sequence ID" value="NZ_RXYA01000007.1"/>
</dbReference>
<dbReference type="SUPFAM" id="SSF52402">
    <property type="entry name" value="Adenine nucleotide alpha hydrolases-like"/>
    <property type="match status" value="1"/>
</dbReference>
<keyword evidence="6 14" id="KW-0812">Transmembrane</keyword>
<dbReference type="PANTHER" id="PTHR45569">
    <property type="entry name" value="SENSOR PROTEIN KDPD"/>
    <property type="match status" value="1"/>
</dbReference>
<dbReference type="GO" id="GO:0005737">
    <property type="term" value="C:cytoplasm"/>
    <property type="evidence" value="ECO:0007669"/>
    <property type="project" value="UniProtKB-ARBA"/>
</dbReference>
<dbReference type="Pfam" id="PF02518">
    <property type="entry name" value="HATPase_c"/>
    <property type="match status" value="1"/>
</dbReference>
<dbReference type="FunFam" id="3.30.565.10:FF:000042">
    <property type="entry name" value="Two-component sensor histidine kinase KdpD"/>
    <property type="match status" value="1"/>
</dbReference>
<dbReference type="SUPFAM" id="SSF47384">
    <property type="entry name" value="Homodimeric domain of signal transducing histidine kinase"/>
    <property type="match status" value="1"/>
</dbReference>
<comment type="catalytic activity">
    <reaction evidence="1">
        <text>ATP + protein L-histidine = ADP + protein N-phospho-L-histidine.</text>
        <dbReference type="EC" id="2.7.13.3"/>
    </reaction>
</comment>
<keyword evidence="9" id="KW-0067">ATP-binding</keyword>
<proteinExistence type="predicted"/>
<dbReference type="InterPro" id="IPR003661">
    <property type="entry name" value="HisK_dim/P_dom"/>
</dbReference>
<evidence type="ECO:0000313" key="17">
    <source>
        <dbReference type="Proteomes" id="UP000616595"/>
    </source>
</evidence>
<dbReference type="PANTHER" id="PTHR45569:SF1">
    <property type="entry name" value="SENSOR PROTEIN KDPD"/>
    <property type="match status" value="1"/>
</dbReference>
<dbReference type="InterPro" id="IPR036097">
    <property type="entry name" value="HisK_dim/P_sf"/>
</dbReference>
<dbReference type="InterPro" id="IPR029016">
    <property type="entry name" value="GAF-like_dom_sf"/>
</dbReference>
<protein>
    <recommendedName>
        <fullName evidence="3">histidine kinase</fullName>
        <ecNumber evidence="3">2.7.13.3</ecNumber>
    </recommendedName>
</protein>
<dbReference type="GO" id="GO:0005886">
    <property type="term" value="C:plasma membrane"/>
    <property type="evidence" value="ECO:0007669"/>
    <property type="project" value="TreeGrafter"/>
</dbReference>
<name>A0A923HWF7_9FIRM</name>
<evidence type="ECO:0000256" key="7">
    <source>
        <dbReference type="ARBA" id="ARBA00022741"/>
    </source>
</evidence>
<evidence type="ECO:0000256" key="2">
    <source>
        <dbReference type="ARBA" id="ARBA00004141"/>
    </source>
</evidence>
<comment type="function">
    <text evidence="13">Member of the two-component regulatory system KdpD/KdpE involved in the regulation of the kdp operon. KdpD may function as a membrane-associated protein kinase that phosphorylates KdpE in response to environmental signals.</text>
</comment>
<keyword evidence="11" id="KW-0902">Two-component regulatory system</keyword>
<dbReference type="OrthoDB" id="9806130at2"/>
<evidence type="ECO:0000256" key="8">
    <source>
        <dbReference type="ARBA" id="ARBA00022777"/>
    </source>
</evidence>
<dbReference type="CDD" id="cd01987">
    <property type="entry name" value="USP_KdpD-like"/>
    <property type="match status" value="1"/>
</dbReference>
<dbReference type="Gene3D" id="1.20.120.620">
    <property type="entry name" value="Backbone structure of the membrane domain of e. Coli histidine kinase receptor kdpd"/>
    <property type="match status" value="1"/>
</dbReference>
<dbReference type="InterPro" id="IPR052023">
    <property type="entry name" value="Histidine_kinase_KdpD"/>
</dbReference>
<dbReference type="InterPro" id="IPR004358">
    <property type="entry name" value="Sig_transdc_His_kin-like_C"/>
</dbReference>
<dbReference type="Gene3D" id="3.30.450.40">
    <property type="match status" value="1"/>
</dbReference>